<dbReference type="AlphaFoldDB" id="A0A0K0D9Q2"/>
<proteinExistence type="predicted"/>
<accession>A0A0K0D9Q2</accession>
<sequence>MSSWRTGRGKCGRVFWTEWLVACHQDRLLRISLEFSSPSPKPELLCEAYPIKCSLSLTFTWH</sequence>
<reference evidence="1" key="1">
    <citation type="submission" date="2012-09" db="EMBL/GenBank/DDBJ databases">
        <authorList>
            <person name="Martin A.A."/>
        </authorList>
    </citation>
    <scope>NUCLEOTIDE SEQUENCE</scope>
</reference>
<evidence type="ECO:0000313" key="1">
    <source>
        <dbReference type="Proteomes" id="UP000035642"/>
    </source>
</evidence>
<dbReference type="Proteomes" id="UP000035642">
    <property type="component" value="Unassembled WGS sequence"/>
</dbReference>
<protein>
    <submittedName>
        <fullName evidence="2">SRCR domain-containing protein</fullName>
    </submittedName>
</protein>
<evidence type="ECO:0000313" key="2">
    <source>
        <dbReference type="WBParaSite" id="ACAC_0000687901-mRNA-1"/>
    </source>
</evidence>
<dbReference type="WBParaSite" id="ACAC_0000687901-mRNA-1">
    <property type="protein sequence ID" value="ACAC_0000687901-mRNA-1"/>
    <property type="gene ID" value="ACAC_0000687901"/>
</dbReference>
<name>A0A0K0D9Q2_ANGCA</name>
<reference evidence="2" key="2">
    <citation type="submission" date="2017-02" db="UniProtKB">
        <authorList>
            <consortium name="WormBaseParasite"/>
        </authorList>
    </citation>
    <scope>IDENTIFICATION</scope>
</reference>
<keyword evidence="1" id="KW-1185">Reference proteome</keyword>
<organism evidence="1 2">
    <name type="scientific">Angiostrongylus cantonensis</name>
    <name type="common">Rat lungworm</name>
    <dbReference type="NCBI Taxonomy" id="6313"/>
    <lineage>
        <taxon>Eukaryota</taxon>
        <taxon>Metazoa</taxon>
        <taxon>Ecdysozoa</taxon>
        <taxon>Nematoda</taxon>
        <taxon>Chromadorea</taxon>
        <taxon>Rhabditida</taxon>
        <taxon>Rhabditina</taxon>
        <taxon>Rhabditomorpha</taxon>
        <taxon>Strongyloidea</taxon>
        <taxon>Metastrongylidae</taxon>
        <taxon>Angiostrongylus</taxon>
    </lineage>
</organism>